<feature type="region of interest" description="Disordered" evidence="1">
    <location>
        <begin position="88"/>
        <end position="112"/>
    </location>
</feature>
<organism evidence="2 3">
    <name type="scientific">Cynara cardunculus var. scolymus</name>
    <name type="common">Globe artichoke</name>
    <name type="synonym">Cynara scolymus</name>
    <dbReference type="NCBI Taxonomy" id="59895"/>
    <lineage>
        <taxon>Eukaryota</taxon>
        <taxon>Viridiplantae</taxon>
        <taxon>Streptophyta</taxon>
        <taxon>Embryophyta</taxon>
        <taxon>Tracheophyta</taxon>
        <taxon>Spermatophyta</taxon>
        <taxon>Magnoliopsida</taxon>
        <taxon>eudicotyledons</taxon>
        <taxon>Gunneridae</taxon>
        <taxon>Pentapetalae</taxon>
        <taxon>asterids</taxon>
        <taxon>campanulids</taxon>
        <taxon>Asterales</taxon>
        <taxon>Asteraceae</taxon>
        <taxon>Carduoideae</taxon>
        <taxon>Cardueae</taxon>
        <taxon>Carduinae</taxon>
        <taxon>Cynara</taxon>
    </lineage>
</organism>
<dbReference type="EMBL" id="LEKV01005182">
    <property type="protein sequence ID" value="KVH89650.1"/>
    <property type="molecule type" value="Genomic_DNA"/>
</dbReference>
<feature type="region of interest" description="Disordered" evidence="1">
    <location>
        <begin position="1"/>
        <end position="49"/>
    </location>
</feature>
<proteinExistence type="predicted"/>
<evidence type="ECO:0000313" key="2">
    <source>
        <dbReference type="EMBL" id="KVH89650.1"/>
    </source>
</evidence>
<feature type="region of interest" description="Disordered" evidence="1">
    <location>
        <begin position="142"/>
        <end position="177"/>
    </location>
</feature>
<evidence type="ECO:0000256" key="1">
    <source>
        <dbReference type="SAM" id="MobiDB-lite"/>
    </source>
</evidence>
<comment type="caution">
    <text evidence="2">The sequence shown here is derived from an EMBL/GenBank/DDBJ whole genome shotgun (WGS) entry which is preliminary data.</text>
</comment>
<protein>
    <submittedName>
        <fullName evidence="2">Uncharacterized protein</fullName>
    </submittedName>
</protein>
<accession>A0A118JTH3</accession>
<reference evidence="2 3" key="1">
    <citation type="journal article" date="2016" name="Sci. Rep.">
        <title>The genome sequence of the outbreeding globe artichoke constructed de novo incorporating a phase-aware low-pass sequencing strategy of F1 progeny.</title>
        <authorList>
            <person name="Scaglione D."/>
            <person name="Reyes-Chin-Wo S."/>
            <person name="Acquadro A."/>
            <person name="Froenicke L."/>
            <person name="Portis E."/>
            <person name="Beitel C."/>
            <person name="Tirone M."/>
            <person name="Mauro R."/>
            <person name="Lo Monaco A."/>
            <person name="Mauromicale G."/>
            <person name="Faccioli P."/>
            <person name="Cattivelli L."/>
            <person name="Rieseberg L."/>
            <person name="Michelmore R."/>
            <person name="Lanteri S."/>
        </authorList>
    </citation>
    <scope>NUCLEOTIDE SEQUENCE [LARGE SCALE GENOMIC DNA]</scope>
    <source>
        <strain evidence="2">2C</strain>
    </source>
</reference>
<keyword evidence="3" id="KW-1185">Reference proteome</keyword>
<feature type="non-terminal residue" evidence="2">
    <location>
        <position position="177"/>
    </location>
</feature>
<dbReference type="AlphaFoldDB" id="A0A118JTH3"/>
<dbReference type="Proteomes" id="UP000243975">
    <property type="component" value="Unassembled WGS sequence"/>
</dbReference>
<gene>
    <name evidence="2" type="ORF">Ccrd_008353</name>
</gene>
<dbReference type="Gramene" id="KVH89650">
    <property type="protein sequence ID" value="KVH89650"/>
    <property type="gene ID" value="Ccrd_008353"/>
</dbReference>
<evidence type="ECO:0000313" key="3">
    <source>
        <dbReference type="Proteomes" id="UP000243975"/>
    </source>
</evidence>
<name>A0A118JTH3_CYNCS</name>
<feature type="compositionally biased region" description="Polar residues" evidence="1">
    <location>
        <begin position="25"/>
        <end position="35"/>
    </location>
</feature>
<sequence>MQGFDKNSGPGAGIPKQQPPFGYRPSSQSPSSGTMLNYLDGHPRLTHGMDSTKNKVVESFQRIVMLAKDTPQYLYTDGLVALDRFSGTSLKPEGHRSPALSPIIPSRNPGTEFPAKIQLQDLKRTRSPPLLSTDKELLQNSRTVVGSHSVPLRTKSPPHIYQKSLPGKGFGPSSETK</sequence>